<dbReference type="AlphaFoldDB" id="A0A5C6QI92"/>
<evidence type="ECO:0000313" key="3">
    <source>
        <dbReference type="EMBL" id="TWX58308.1"/>
    </source>
</evidence>
<organism evidence="4 6">
    <name type="scientific">Colwellia hornerae</name>
    <dbReference type="NCBI Taxonomy" id="89402"/>
    <lineage>
        <taxon>Bacteria</taxon>
        <taxon>Pseudomonadati</taxon>
        <taxon>Pseudomonadota</taxon>
        <taxon>Gammaproteobacteria</taxon>
        <taxon>Alteromonadales</taxon>
        <taxon>Colwelliaceae</taxon>
        <taxon>Colwellia</taxon>
    </lineage>
</organism>
<dbReference type="EMBL" id="VOLR01000016">
    <property type="protein sequence ID" value="TWX58308.1"/>
    <property type="molecule type" value="Genomic_DNA"/>
</dbReference>
<feature type="chain" id="PRO_5023068080" evidence="1">
    <location>
        <begin position="23"/>
        <end position="325"/>
    </location>
</feature>
<comment type="caution">
    <text evidence="4">The sequence shown here is derived from an EMBL/GenBank/DDBJ whole genome shotgun (WGS) entry which is preliminary data.</text>
</comment>
<dbReference type="EMBL" id="VOLQ01000010">
    <property type="protein sequence ID" value="TWX68347.1"/>
    <property type="molecule type" value="Genomic_DNA"/>
</dbReference>
<feature type="domain" description="Ice-binding protein C-terminal" evidence="2">
    <location>
        <begin position="299"/>
        <end position="322"/>
    </location>
</feature>
<gene>
    <name evidence="3" type="ORF">ESZ26_12480</name>
    <name evidence="4" type="ORF">ESZ27_06975</name>
</gene>
<evidence type="ECO:0000259" key="2">
    <source>
        <dbReference type="Pfam" id="PF07589"/>
    </source>
</evidence>
<feature type="signal peptide" evidence="1">
    <location>
        <begin position="1"/>
        <end position="22"/>
    </location>
</feature>
<reference evidence="4 6" key="1">
    <citation type="submission" date="2019-07" db="EMBL/GenBank/DDBJ databases">
        <title>Genomes of sea-ice associated Colwellia species.</title>
        <authorList>
            <person name="Bowman J.P."/>
        </authorList>
    </citation>
    <scope>NUCLEOTIDE SEQUENCE [LARGE SCALE GENOMIC DNA]</scope>
    <source>
        <strain evidence="3 5">ACAM 607</strain>
        <strain evidence="4 6">IC036</strain>
    </source>
</reference>
<evidence type="ECO:0000313" key="6">
    <source>
        <dbReference type="Proteomes" id="UP000321917"/>
    </source>
</evidence>
<keyword evidence="5" id="KW-1185">Reference proteome</keyword>
<evidence type="ECO:0000313" key="5">
    <source>
        <dbReference type="Proteomes" id="UP000321525"/>
    </source>
</evidence>
<keyword evidence="1" id="KW-0732">Signal</keyword>
<dbReference type="InterPro" id="IPR013424">
    <property type="entry name" value="Ice-binding_C"/>
</dbReference>
<dbReference type="Proteomes" id="UP000321525">
    <property type="component" value="Unassembled WGS sequence"/>
</dbReference>
<dbReference type="RefSeq" id="WP_146799822.1">
    <property type="nucleotide sequence ID" value="NZ_VOLP01000015.1"/>
</dbReference>
<accession>A0A5C6QI92</accession>
<dbReference type="Pfam" id="PF07589">
    <property type="entry name" value="PEP-CTERM"/>
    <property type="match status" value="1"/>
</dbReference>
<evidence type="ECO:0000256" key="1">
    <source>
        <dbReference type="SAM" id="SignalP"/>
    </source>
</evidence>
<dbReference type="OrthoDB" id="5959021at2"/>
<sequence length="325" mass="33545">MKNMYKGMVAATLLATASLATAGTVSLPGGVTFNELTDIDADHKKGTFSTSFDFVQWWEDSSNNATSLTTMFSGGAPATDANGRTDYDLTGYGELNTDSATGSFQCNGCEMTFTFEGLGLTLVPVANPAYTDGYSTYSTFINPGGSEADFEASGYYASIGSPAAQSISPGLDLAGATMSIYLDNTPDLDLGLNIGDNTNALNGQSWLELSFTEVDFGVVAGAADPSVAGLNRADSSFGLDVTGGLAADSFLLADDIRNIPSLSTFVDMIGFGLSGEFAKQNDVYDTYSVGGTGTASGFAVPEPTSIAIFGLGLLGFAAAARRKQS</sequence>
<proteinExistence type="predicted"/>
<dbReference type="Proteomes" id="UP000321917">
    <property type="component" value="Unassembled WGS sequence"/>
</dbReference>
<protein>
    <submittedName>
        <fullName evidence="4">PEP-CTERM sorting domain-containing protein</fullName>
    </submittedName>
</protein>
<name>A0A5C6QI92_9GAMM</name>
<dbReference type="NCBIfam" id="TIGR02595">
    <property type="entry name" value="PEP_CTERM"/>
    <property type="match status" value="1"/>
</dbReference>
<evidence type="ECO:0000313" key="4">
    <source>
        <dbReference type="EMBL" id="TWX68347.1"/>
    </source>
</evidence>